<reference evidence="12" key="2">
    <citation type="submission" date="2021-09" db="EMBL/GenBank/DDBJ databases">
        <authorList>
            <person name="Gilroy R."/>
        </authorList>
    </citation>
    <scope>NUCLEOTIDE SEQUENCE</scope>
    <source>
        <strain evidence="12">ChiGjej2B2-7701</strain>
    </source>
</reference>
<comment type="subcellular location">
    <subcellularLocation>
        <location evidence="6">Cytoplasm</location>
    </subcellularLocation>
    <subcellularLocation>
        <location evidence="6">Cell membrane</location>
        <topology evidence="6">Peripheral membrane protein</topology>
    </subcellularLocation>
</comment>
<feature type="region of interest" description="Disordered" evidence="9">
    <location>
        <begin position="1"/>
        <end position="30"/>
    </location>
</feature>
<feature type="domain" description="Era-type G" evidence="11">
    <location>
        <begin position="74"/>
        <end position="241"/>
    </location>
</feature>
<dbReference type="InterPro" id="IPR005662">
    <property type="entry name" value="GTPase_Era-like"/>
</dbReference>
<evidence type="ECO:0000256" key="5">
    <source>
        <dbReference type="ARBA" id="ARBA00023134"/>
    </source>
</evidence>
<sequence length="366" mass="40324">MTELDKDLLETTEALDDAEDALEEEDGLDADEELEEFDPFADLSDDELDALVESQGGVGAELGLVAGDTPEGFRSGFVALVGRPNAGKSTLLNACMGTKVAITSPVAQTTRRRMRAVVDRDEFQLVFVDTPGIHKPKDGLGSELNRSALAELSDVDVVAFLIDASVPIGRGDAWVAERVAASSAVKVLVLTKADKVDQAKMVKQIEEARKLVDFDDVIVVSSTEGFNVEPFIQLVADYLPQGPRWYPKGMDTDTDDATLVAEFVREKVLLRTREEVPHSVGVVCDSFESTSKLVRVHATVYVEREGQKGILIGRKGEMIKHIGTDARHDLERLFGRKVYLELAVRVKQGWRDDVNEIRRMGYAFEE</sequence>
<dbReference type="InterPro" id="IPR015946">
    <property type="entry name" value="KH_dom-like_a/b"/>
</dbReference>
<dbReference type="CDD" id="cd22534">
    <property type="entry name" value="KH-II_Era"/>
    <property type="match status" value="1"/>
</dbReference>
<evidence type="ECO:0000313" key="13">
    <source>
        <dbReference type="Proteomes" id="UP000746751"/>
    </source>
</evidence>
<evidence type="ECO:0000259" key="11">
    <source>
        <dbReference type="PROSITE" id="PS51713"/>
    </source>
</evidence>
<organism evidence="12 13">
    <name type="scientific">Collinsella ihumii</name>
    <dbReference type="NCBI Taxonomy" id="1720204"/>
    <lineage>
        <taxon>Bacteria</taxon>
        <taxon>Bacillati</taxon>
        <taxon>Actinomycetota</taxon>
        <taxon>Coriobacteriia</taxon>
        <taxon>Coriobacteriales</taxon>
        <taxon>Coriobacteriaceae</taxon>
        <taxon>Collinsella</taxon>
    </lineage>
</organism>
<feature type="compositionally biased region" description="Acidic residues" evidence="9">
    <location>
        <begin position="13"/>
        <end position="30"/>
    </location>
</feature>
<comment type="similarity">
    <text evidence="1 6 7 8">Belongs to the TRAFAC class TrmE-Era-EngA-EngB-Septin-like GTPase superfamily. Era GTPase family.</text>
</comment>
<keyword evidence="6" id="KW-0963">Cytoplasm</keyword>
<dbReference type="Pfam" id="PF01926">
    <property type="entry name" value="MMR_HSR1"/>
    <property type="match status" value="1"/>
</dbReference>
<dbReference type="InterPro" id="IPR006073">
    <property type="entry name" value="GTP-bd"/>
</dbReference>
<dbReference type="CDD" id="cd04163">
    <property type="entry name" value="Era"/>
    <property type="match status" value="1"/>
</dbReference>
<comment type="caution">
    <text evidence="12">The sequence shown here is derived from an EMBL/GenBank/DDBJ whole genome shotgun (WGS) entry which is preliminary data.</text>
</comment>
<dbReference type="SUPFAM" id="SSF52540">
    <property type="entry name" value="P-loop containing nucleoside triphosphate hydrolases"/>
    <property type="match status" value="1"/>
</dbReference>
<dbReference type="SUPFAM" id="SSF54814">
    <property type="entry name" value="Prokaryotic type KH domain (KH-domain type II)"/>
    <property type="match status" value="1"/>
</dbReference>
<feature type="region of interest" description="G4" evidence="7">
    <location>
        <begin position="191"/>
        <end position="194"/>
    </location>
</feature>
<dbReference type="NCBIfam" id="NF000908">
    <property type="entry name" value="PRK00089.1"/>
    <property type="match status" value="1"/>
</dbReference>
<dbReference type="GO" id="GO:0005886">
    <property type="term" value="C:plasma membrane"/>
    <property type="evidence" value="ECO:0007669"/>
    <property type="project" value="UniProtKB-SubCell"/>
</dbReference>
<proteinExistence type="inferred from homology"/>
<evidence type="ECO:0000256" key="6">
    <source>
        <dbReference type="HAMAP-Rule" id="MF_00367"/>
    </source>
</evidence>
<comment type="function">
    <text evidence="6">An essential GTPase that binds both GDP and GTP, with rapid nucleotide exchange. Plays a role in 16S rRNA processing and 30S ribosomal subunit biogenesis and possibly also in cell cycle regulation and energy metabolism.</text>
</comment>
<dbReference type="GO" id="GO:0070181">
    <property type="term" value="F:small ribosomal subunit rRNA binding"/>
    <property type="evidence" value="ECO:0007669"/>
    <property type="project" value="UniProtKB-UniRule"/>
</dbReference>
<dbReference type="GO" id="GO:0003924">
    <property type="term" value="F:GTPase activity"/>
    <property type="evidence" value="ECO:0007669"/>
    <property type="project" value="UniProtKB-UniRule"/>
</dbReference>
<feature type="region of interest" description="G3" evidence="7">
    <location>
        <begin position="129"/>
        <end position="132"/>
    </location>
</feature>
<dbReference type="InterPro" id="IPR005225">
    <property type="entry name" value="Small_GTP-bd"/>
</dbReference>
<keyword evidence="3 6" id="KW-0547">Nucleotide-binding</keyword>
<evidence type="ECO:0000256" key="1">
    <source>
        <dbReference type="ARBA" id="ARBA00007921"/>
    </source>
</evidence>
<gene>
    <name evidence="6 12" type="primary">era</name>
    <name evidence="12" type="ORF">K8U80_07960</name>
</gene>
<dbReference type="Gene3D" id="3.40.50.300">
    <property type="entry name" value="P-loop containing nucleotide triphosphate hydrolases"/>
    <property type="match status" value="1"/>
</dbReference>
<evidence type="ECO:0000256" key="4">
    <source>
        <dbReference type="ARBA" id="ARBA00022884"/>
    </source>
</evidence>
<feature type="domain" description="KH type-2" evidence="10">
    <location>
        <begin position="272"/>
        <end position="348"/>
    </location>
</feature>
<dbReference type="GO" id="GO:0000028">
    <property type="term" value="P:ribosomal small subunit assembly"/>
    <property type="evidence" value="ECO:0007669"/>
    <property type="project" value="TreeGrafter"/>
</dbReference>
<dbReference type="InterPro" id="IPR004044">
    <property type="entry name" value="KH_dom_type_2"/>
</dbReference>
<feature type="region of interest" description="G2" evidence="7">
    <location>
        <begin position="108"/>
        <end position="112"/>
    </location>
</feature>
<dbReference type="HAMAP" id="MF_00367">
    <property type="entry name" value="GTPase_Era"/>
    <property type="match status" value="1"/>
</dbReference>
<dbReference type="PRINTS" id="PR00326">
    <property type="entry name" value="GTP1OBG"/>
</dbReference>
<keyword evidence="6" id="KW-0699">rRNA-binding</keyword>
<evidence type="ECO:0000256" key="8">
    <source>
        <dbReference type="RuleBase" id="RU003761"/>
    </source>
</evidence>
<dbReference type="NCBIfam" id="TIGR00231">
    <property type="entry name" value="small_GTP"/>
    <property type="match status" value="1"/>
</dbReference>
<dbReference type="Pfam" id="PF07650">
    <property type="entry name" value="KH_2"/>
    <property type="match status" value="1"/>
</dbReference>
<keyword evidence="5 6" id="KW-0342">GTP-binding</keyword>
<keyword evidence="6" id="KW-0472">Membrane</keyword>
<dbReference type="GO" id="GO:0005525">
    <property type="term" value="F:GTP binding"/>
    <property type="evidence" value="ECO:0007669"/>
    <property type="project" value="UniProtKB-UniRule"/>
</dbReference>
<evidence type="ECO:0000256" key="3">
    <source>
        <dbReference type="ARBA" id="ARBA00022741"/>
    </source>
</evidence>
<feature type="binding site" evidence="6">
    <location>
        <begin position="82"/>
        <end position="89"/>
    </location>
    <ligand>
        <name>GTP</name>
        <dbReference type="ChEBI" id="CHEBI:37565"/>
    </ligand>
</feature>
<keyword evidence="6" id="KW-0690">Ribosome biogenesis</keyword>
<dbReference type="PROSITE" id="PS50823">
    <property type="entry name" value="KH_TYPE_2"/>
    <property type="match status" value="1"/>
</dbReference>
<evidence type="ECO:0000259" key="10">
    <source>
        <dbReference type="PROSITE" id="PS50823"/>
    </source>
</evidence>
<comment type="subunit">
    <text evidence="6">Monomer.</text>
</comment>
<dbReference type="FunFam" id="3.30.300.20:FF:000003">
    <property type="entry name" value="GTPase Era"/>
    <property type="match status" value="1"/>
</dbReference>
<dbReference type="PROSITE" id="PS51713">
    <property type="entry name" value="G_ERA"/>
    <property type="match status" value="1"/>
</dbReference>
<name>A0A921LRT1_9ACTN</name>
<evidence type="ECO:0000256" key="2">
    <source>
        <dbReference type="ARBA" id="ARBA00020484"/>
    </source>
</evidence>
<evidence type="ECO:0000313" key="12">
    <source>
        <dbReference type="EMBL" id="HJG31315.1"/>
    </source>
</evidence>
<reference evidence="12" key="1">
    <citation type="journal article" date="2021" name="PeerJ">
        <title>Extensive microbial diversity within the chicken gut microbiome revealed by metagenomics and culture.</title>
        <authorList>
            <person name="Gilroy R."/>
            <person name="Ravi A."/>
            <person name="Getino M."/>
            <person name="Pursley I."/>
            <person name="Horton D.L."/>
            <person name="Alikhan N.F."/>
            <person name="Baker D."/>
            <person name="Gharbi K."/>
            <person name="Hall N."/>
            <person name="Watson M."/>
            <person name="Adriaenssens E.M."/>
            <person name="Foster-Nyarko E."/>
            <person name="Jarju S."/>
            <person name="Secka A."/>
            <person name="Antonio M."/>
            <person name="Oren A."/>
            <person name="Chaudhuri R.R."/>
            <person name="La Ragione R."/>
            <person name="Hildebrand F."/>
            <person name="Pallen M.J."/>
        </authorList>
    </citation>
    <scope>NUCLEOTIDE SEQUENCE</scope>
    <source>
        <strain evidence="12">ChiGjej2B2-7701</strain>
    </source>
</reference>
<evidence type="ECO:0000256" key="7">
    <source>
        <dbReference type="PROSITE-ProRule" id="PRU01050"/>
    </source>
</evidence>
<keyword evidence="6" id="KW-1003">Cell membrane</keyword>
<feature type="binding site" evidence="6">
    <location>
        <begin position="129"/>
        <end position="133"/>
    </location>
    <ligand>
        <name>GTP</name>
        <dbReference type="ChEBI" id="CHEBI:37565"/>
    </ligand>
</feature>
<dbReference type="GO" id="GO:0043024">
    <property type="term" value="F:ribosomal small subunit binding"/>
    <property type="evidence" value="ECO:0007669"/>
    <property type="project" value="TreeGrafter"/>
</dbReference>
<feature type="binding site" evidence="6">
    <location>
        <begin position="191"/>
        <end position="194"/>
    </location>
    <ligand>
        <name>GTP</name>
        <dbReference type="ChEBI" id="CHEBI:37565"/>
    </ligand>
</feature>
<feature type="region of interest" description="G1" evidence="7">
    <location>
        <begin position="82"/>
        <end position="89"/>
    </location>
</feature>
<dbReference type="GO" id="GO:0005829">
    <property type="term" value="C:cytosol"/>
    <property type="evidence" value="ECO:0007669"/>
    <property type="project" value="TreeGrafter"/>
</dbReference>
<dbReference type="InterPro" id="IPR027417">
    <property type="entry name" value="P-loop_NTPase"/>
</dbReference>
<dbReference type="Proteomes" id="UP000746751">
    <property type="component" value="Unassembled WGS sequence"/>
</dbReference>
<dbReference type="AlphaFoldDB" id="A0A921LRT1"/>
<dbReference type="EMBL" id="DYVF01000047">
    <property type="protein sequence ID" value="HJG31315.1"/>
    <property type="molecule type" value="Genomic_DNA"/>
</dbReference>
<evidence type="ECO:0000256" key="9">
    <source>
        <dbReference type="SAM" id="MobiDB-lite"/>
    </source>
</evidence>
<dbReference type="InterPro" id="IPR009019">
    <property type="entry name" value="KH_sf_prok-type"/>
</dbReference>
<feature type="region of interest" description="G5" evidence="7">
    <location>
        <begin position="220"/>
        <end position="222"/>
    </location>
</feature>
<dbReference type="InterPro" id="IPR030388">
    <property type="entry name" value="G_ERA_dom"/>
</dbReference>
<dbReference type="PANTHER" id="PTHR42698:SF1">
    <property type="entry name" value="GTPASE ERA, MITOCHONDRIAL"/>
    <property type="match status" value="1"/>
</dbReference>
<accession>A0A921LRT1</accession>
<dbReference type="Gene3D" id="3.30.300.20">
    <property type="match status" value="1"/>
</dbReference>
<dbReference type="PANTHER" id="PTHR42698">
    <property type="entry name" value="GTPASE ERA"/>
    <property type="match status" value="1"/>
</dbReference>
<dbReference type="NCBIfam" id="TIGR00436">
    <property type="entry name" value="era"/>
    <property type="match status" value="1"/>
</dbReference>
<protein>
    <recommendedName>
        <fullName evidence="2 6">GTPase Era</fullName>
    </recommendedName>
</protein>
<keyword evidence="4 6" id="KW-0694">RNA-binding</keyword>